<dbReference type="HAMAP" id="MF_00081">
    <property type="entry name" value="HrcA"/>
    <property type="match status" value="1"/>
</dbReference>
<accession>A0A0B4XT94</accession>
<proteinExistence type="inferred from homology"/>
<evidence type="ECO:0000256" key="1">
    <source>
        <dbReference type="ARBA" id="ARBA00022491"/>
    </source>
</evidence>
<dbReference type="InterPro" id="IPR023120">
    <property type="entry name" value="WHTH_transcript_rep_HrcA_IDD"/>
</dbReference>
<keyword evidence="8" id="KW-1185">Reference proteome</keyword>
<dbReference type="SUPFAM" id="SSF55781">
    <property type="entry name" value="GAF domain-like"/>
    <property type="match status" value="1"/>
</dbReference>
<dbReference type="NCBIfam" id="TIGR00331">
    <property type="entry name" value="hrcA"/>
    <property type="match status" value="1"/>
</dbReference>
<dbReference type="STRING" id="391936.S7S_16605"/>
<protein>
    <recommendedName>
        <fullName evidence="5">Heat-inducible transcription repressor HrcA</fullName>
    </recommendedName>
</protein>
<dbReference type="OrthoDB" id="9783139at2"/>
<dbReference type="HOGENOM" id="CLU_050019_0_0_6"/>
<dbReference type="InterPro" id="IPR021153">
    <property type="entry name" value="HrcA_C"/>
</dbReference>
<dbReference type="PIRSF" id="PIRSF005485">
    <property type="entry name" value="HrcA"/>
    <property type="match status" value="1"/>
</dbReference>
<dbReference type="InterPro" id="IPR002571">
    <property type="entry name" value="HrcA"/>
</dbReference>
<comment type="similarity">
    <text evidence="5">Belongs to the HrcA family.</text>
</comment>
<dbReference type="EMBL" id="CP004387">
    <property type="protein sequence ID" value="AJD49733.1"/>
    <property type="molecule type" value="Genomic_DNA"/>
</dbReference>
<sequence>MAELELNERKQRLLMALVERHIRDGQPVGSKTLASSGSLSVSPATIRNVMAELEDIGVLYSPHTSAGRVPTELGYRMYVDALLRSAPMNQPRAGALKKELEHLLDVDQSPQELVTRASRALAELTRMAGVVVVPRREVTTLRQVEFLPLSERRVLVVLVVNRAEVQNRVIHTDRDYSDTELKQAANYINRTYAGCNLDAICDGLLSTMRSDKDQMDALMQTAMDVAAKALHQEGDEASSGDYVVSGEANLLGMAQADNLDRMRDLFDAFNRKRDILHLLERSVHADGVQIFIGREAGYQVFDECSLVSAPYQANAGTVGVLAVVGPTRMDYEKVIPTVDITARILSATLGKL</sequence>
<dbReference type="InterPro" id="IPR029016">
    <property type="entry name" value="GAF-like_dom_sf"/>
</dbReference>
<dbReference type="Pfam" id="PF01628">
    <property type="entry name" value="HrcA"/>
    <property type="match status" value="1"/>
</dbReference>
<dbReference type="Proteomes" id="UP000006764">
    <property type="component" value="Chromosome"/>
</dbReference>
<keyword evidence="3 5" id="KW-0346">Stress response</keyword>
<keyword evidence="2 5" id="KW-0805">Transcription regulation</keyword>
<evidence type="ECO:0000256" key="2">
    <source>
        <dbReference type="ARBA" id="ARBA00023015"/>
    </source>
</evidence>
<evidence type="ECO:0000256" key="5">
    <source>
        <dbReference type="HAMAP-Rule" id="MF_00081"/>
    </source>
</evidence>
<dbReference type="Gene3D" id="3.30.450.40">
    <property type="match status" value="1"/>
</dbReference>
<organism evidence="7 8">
    <name type="scientific">Isoalcanivorax pacificus W11-5</name>
    <dbReference type="NCBI Taxonomy" id="391936"/>
    <lineage>
        <taxon>Bacteria</taxon>
        <taxon>Pseudomonadati</taxon>
        <taxon>Pseudomonadota</taxon>
        <taxon>Gammaproteobacteria</taxon>
        <taxon>Oceanospirillales</taxon>
        <taxon>Alcanivoracaceae</taxon>
        <taxon>Isoalcanivorax</taxon>
    </lineage>
</organism>
<dbReference type="InterPro" id="IPR036388">
    <property type="entry name" value="WH-like_DNA-bd_sf"/>
</dbReference>
<dbReference type="PANTHER" id="PTHR34824:SF1">
    <property type="entry name" value="HEAT-INDUCIBLE TRANSCRIPTION REPRESSOR HRCA"/>
    <property type="match status" value="1"/>
</dbReference>
<dbReference type="RefSeq" id="WP_008733114.1">
    <property type="nucleotide sequence ID" value="NZ_CP004387.1"/>
</dbReference>
<dbReference type="GO" id="GO:0003677">
    <property type="term" value="F:DNA binding"/>
    <property type="evidence" value="ECO:0007669"/>
    <property type="project" value="InterPro"/>
</dbReference>
<evidence type="ECO:0000256" key="4">
    <source>
        <dbReference type="ARBA" id="ARBA00023163"/>
    </source>
</evidence>
<feature type="domain" description="Heat-inducible transcription repressor HrcA C-terminal" evidence="6">
    <location>
        <begin position="112"/>
        <end position="335"/>
    </location>
</feature>
<gene>
    <name evidence="5" type="primary">hrcA</name>
    <name evidence="7" type="ORF">S7S_16605</name>
</gene>
<evidence type="ECO:0000313" key="7">
    <source>
        <dbReference type="EMBL" id="AJD49733.1"/>
    </source>
</evidence>
<evidence type="ECO:0000313" key="8">
    <source>
        <dbReference type="Proteomes" id="UP000006764"/>
    </source>
</evidence>
<evidence type="ECO:0000256" key="3">
    <source>
        <dbReference type="ARBA" id="ARBA00023016"/>
    </source>
</evidence>
<dbReference type="SUPFAM" id="SSF46785">
    <property type="entry name" value="Winged helix' DNA-binding domain"/>
    <property type="match status" value="1"/>
</dbReference>
<dbReference type="Gene3D" id="1.10.10.10">
    <property type="entry name" value="Winged helix-like DNA-binding domain superfamily/Winged helix DNA-binding domain"/>
    <property type="match status" value="1"/>
</dbReference>
<dbReference type="AlphaFoldDB" id="A0A0B4XT94"/>
<keyword evidence="4 5" id="KW-0804">Transcription</keyword>
<keyword evidence="1 5" id="KW-0678">Repressor</keyword>
<comment type="function">
    <text evidence="5">Negative regulator of class I heat shock genes (grpE-dnaK-dnaJ and groELS operons). Prevents heat-shock induction of these operons.</text>
</comment>
<reference evidence="7 8" key="1">
    <citation type="journal article" date="2012" name="J. Bacteriol.">
        <title>Genome sequence of an alkane-degrading bacterium, Alcanivorax pacificus type strain W11-5, isolated from deep sea sediment.</title>
        <authorList>
            <person name="Lai Q."/>
            <person name="Shao Z."/>
        </authorList>
    </citation>
    <scope>NUCLEOTIDE SEQUENCE [LARGE SCALE GENOMIC DNA]</scope>
    <source>
        <strain evidence="7 8">W11-5</strain>
    </source>
</reference>
<dbReference type="PANTHER" id="PTHR34824">
    <property type="entry name" value="HEAT-INDUCIBLE TRANSCRIPTION REPRESSOR HRCA"/>
    <property type="match status" value="1"/>
</dbReference>
<name>A0A0B4XT94_9GAMM</name>
<dbReference type="KEGG" id="apac:S7S_16605"/>
<dbReference type="InterPro" id="IPR036390">
    <property type="entry name" value="WH_DNA-bd_sf"/>
</dbReference>
<evidence type="ECO:0000259" key="6">
    <source>
        <dbReference type="Pfam" id="PF01628"/>
    </source>
</evidence>
<dbReference type="Gene3D" id="3.30.390.60">
    <property type="entry name" value="Heat-inducible transcription repressor hrca homolog, domain 3"/>
    <property type="match status" value="1"/>
</dbReference>
<dbReference type="GO" id="GO:0045892">
    <property type="term" value="P:negative regulation of DNA-templated transcription"/>
    <property type="evidence" value="ECO:0007669"/>
    <property type="project" value="UniProtKB-UniRule"/>
</dbReference>